<feature type="transmembrane region" description="Helical" evidence="1">
    <location>
        <begin position="56"/>
        <end position="77"/>
    </location>
</feature>
<evidence type="ECO:0000313" key="2">
    <source>
        <dbReference type="EMBL" id="MBL0747302.1"/>
    </source>
</evidence>
<dbReference type="RefSeq" id="WP_201935025.1">
    <property type="nucleotide sequence ID" value="NZ_JAERSG010000002.1"/>
</dbReference>
<dbReference type="EMBL" id="JAERSG010000002">
    <property type="protein sequence ID" value="MBL0747302.1"/>
    <property type="molecule type" value="Genomic_DNA"/>
</dbReference>
<name>A0ABS1L703_9ACTN</name>
<evidence type="ECO:0008006" key="4">
    <source>
        <dbReference type="Google" id="ProtNLM"/>
    </source>
</evidence>
<reference evidence="2 3" key="1">
    <citation type="submission" date="2021-01" db="EMBL/GenBank/DDBJ databases">
        <title>Genome seq and assembly of Nocardiodes sp. G10.</title>
        <authorList>
            <person name="Chhetri G."/>
        </authorList>
    </citation>
    <scope>NUCLEOTIDE SEQUENCE [LARGE SCALE GENOMIC DNA]</scope>
    <source>
        <strain evidence="2 3">G10</strain>
    </source>
</reference>
<sequence>MTTRRTRGTDRAATILLGLVLLALAALAWEWRLDLTGLLDPEGEITGVGPVVDSSWWPWVAAAVGLVLGVLGVLWLLTHLPRPTRGSTRLSGSDATGRLEADHASLAKALAERWASLAPVTGTRGRTTPDAPDVILLSGHVELEADAADILDAAGQVERELTEAFPDLDVRVRFLLEGASRQPRTRRTTEIAVEEPAPAAR</sequence>
<keyword evidence="1" id="KW-0812">Transmembrane</keyword>
<dbReference type="Proteomes" id="UP000636918">
    <property type="component" value="Unassembled WGS sequence"/>
</dbReference>
<evidence type="ECO:0000256" key="1">
    <source>
        <dbReference type="SAM" id="Phobius"/>
    </source>
</evidence>
<keyword evidence="3" id="KW-1185">Reference proteome</keyword>
<accession>A0ABS1L703</accession>
<proteinExistence type="predicted"/>
<keyword evidence="1" id="KW-1133">Transmembrane helix</keyword>
<gene>
    <name evidence="2" type="ORF">JI751_06765</name>
</gene>
<organism evidence="2 3">
    <name type="scientific">Nocardioides baculatus</name>
    <dbReference type="NCBI Taxonomy" id="2801337"/>
    <lineage>
        <taxon>Bacteria</taxon>
        <taxon>Bacillati</taxon>
        <taxon>Actinomycetota</taxon>
        <taxon>Actinomycetes</taxon>
        <taxon>Propionibacteriales</taxon>
        <taxon>Nocardioidaceae</taxon>
        <taxon>Nocardioides</taxon>
    </lineage>
</organism>
<keyword evidence="1" id="KW-0472">Membrane</keyword>
<comment type="caution">
    <text evidence="2">The sequence shown here is derived from an EMBL/GenBank/DDBJ whole genome shotgun (WGS) entry which is preliminary data.</text>
</comment>
<protein>
    <recommendedName>
        <fullName evidence="4">Alkaline shock response membrane anchor protein AmaP</fullName>
    </recommendedName>
</protein>
<evidence type="ECO:0000313" key="3">
    <source>
        <dbReference type="Proteomes" id="UP000636918"/>
    </source>
</evidence>